<proteinExistence type="predicted"/>
<keyword evidence="1" id="KW-0863">Zinc-finger</keyword>
<protein>
    <recommendedName>
        <fullName evidence="3">C2H2-type domain-containing protein</fullName>
    </recommendedName>
</protein>
<feature type="compositionally biased region" description="Low complexity" evidence="2">
    <location>
        <begin position="318"/>
        <end position="344"/>
    </location>
</feature>
<feature type="region of interest" description="Disordered" evidence="2">
    <location>
        <begin position="318"/>
        <end position="357"/>
    </location>
</feature>
<dbReference type="Proteomes" id="UP000054350">
    <property type="component" value="Unassembled WGS sequence"/>
</dbReference>
<dbReference type="InterPro" id="IPR013087">
    <property type="entry name" value="Znf_C2H2_type"/>
</dbReference>
<keyword evidence="1" id="KW-0479">Metal-binding</keyword>
<dbReference type="EMBL" id="GG745353">
    <property type="protein sequence ID" value="KNE67544.1"/>
    <property type="molecule type" value="Genomic_DNA"/>
</dbReference>
<dbReference type="AlphaFoldDB" id="A0A0L0SZ12"/>
<feature type="region of interest" description="Disordered" evidence="2">
    <location>
        <begin position="56"/>
        <end position="78"/>
    </location>
</feature>
<sequence length="357" mass="35082">MLGTPTAAPIAIPSKAHLASSSLDDEEVDVVPALGASLTKSSVPLLMTPSSPAPFSSGLIPPHGTPVTPNPHLLGSSLGTSLRATRFDPYPAAPAPTPASSFVDASYMHAAAAASSAATPAAVAAALPALSSSVYERQLAFNSDPFSSATPTTTSVPLGSSFLGTTPTTPTHLSSGLVAPATTPVAPSYLAPMTAAMATLSTSPGPVPHAPTPANTPGQPSVLSAALSGSARTRRRSSLSITATMGNAASAASDLYLCDECGKVLRTATSLAAHRAEHQAQWRAQGGSNARRMPGGNVPVGTAAVVAAAAAAVANGAAGPVSGASAPASTSASTVSTLPSSPAPGDDEIMFPMHDDA</sequence>
<evidence type="ECO:0000313" key="5">
    <source>
        <dbReference type="Proteomes" id="UP000054350"/>
    </source>
</evidence>
<evidence type="ECO:0000256" key="2">
    <source>
        <dbReference type="SAM" id="MobiDB-lite"/>
    </source>
</evidence>
<name>A0A0L0SZ12_ALLM3</name>
<evidence type="ECO:0000313" key="4">
    <source>
        <dbReference type="EMBL" id="KNE67544.1"/>
    </source>
</evidence>
<dbReference type="VEuPathDB" id="FungiDB:AMAG_11998"/>
<reference evidence="5" key="2">
    <citation type="submission" date="2009-11" db="EMBL/GenBank/DDBJ databases">
        <title>The Genome Sequence of Allomyces macrogynus strain ATCC 38327.</title>
        <authorList>
            <consortium name="The Broad Institute Genome Sequencing Platform"/>
            <person name="Russ C."/>
            <person name="Cuomo C."/>
            <person name="Shea T."/>
            <person name="Young S.K."/>
            <person name="Zeng Q."/>
            <person name="Koehrsen M."/>
            <person name="Haas B."/>
            <person name="Borodovsky M."/>
            <person name="Guigo R."/>
            <person name="Alvarado L."/>
            <person name="Berlin A."/>
            <person name="Borenstein D."/>
            <person name="Chen Z."/>
            <person name="Engels R."/>
            <person name="Freedman E."/>
            <person name="Gellesch M."/>
            <person name="Goldberg J."/>
            <person name="Griggs A."/>
            <person name="Gujja S."/>
            <person name="Heiman D."/>
            <person name="Hepburn T."/>
            <person name="Howarth C."/>
            <person name="Jen D."/>
            <person name="Larson L."/>
            <person name="Lewis B."/>
            <person name="Mehta T."/>
            <person name="Park D."/>
            <person name="Pearson M."/>
            <person name="Roberts A."/>
            <person name="Saif S."/>
            <person name="Shenoy N."/>
            <person name="Sisk P."/>
            <person name="Stolte C."/>
            <person name="Sykes S."/>
            <person name="Walk T."/>
            <person name="White J."/>
            <person name="Yandava C."/>
            <person name="Burger G."/>
            <person name="Gray M.W."/>
            <person name="Holland P.W.H."/>
            <person name="King N."/>
            <person name="Lang F.B.F."/>
            <person name="Roger A.J."/>
            <person name="Ruiz-Trillo I."/>
            <person name="Lander E."/>
            <person name="Nusbaum C."/>
        </authorList>
    </citation>
    <scope>NUCLEOTIDE SEQUENCE [LARGE SCALE GENOMIC DNA]</scope>
    <source>
        <strain evidence="5">ATCC 38327</strain>
    </source>
</reference>
<keyword evidence="1" id="KW-0862">Zinc</keyword>
<evidence type="ECO:0000256" key="1">
    <source>
        <dbReference type="PROSITE-ProRule" id="PRU00042"/>
    </source>
</evidence>
<dbReference type="OrthoDB" id="5584048at2759"/>
<dbReference type="GO" id="GO:0008270">
    <property type="term" value="F:zinc ion binding"/>
    <property type="evidence" value="ECO:0007669"/>
    <property type="project" value="UniProtKB-KW"/>
</dbReference>
<feature type="domain" description="C2H2-type" evidence="3">
    <location>
        <begin position="256"/>
        <end position="283"/>
    </location>
</feature>
<organism evidence="4 5">
    <name type="scientific">Allomyces macrogynus (strain ATCC 38327)</name>
    <name type="common">Allomyces javanicus var. macrogynus</name>
    <dbReference type="NCBI Taxonomy" id="578462"/>
    <lineage>
        <taxon>Eukaryota</taxon>
        <taxon>Fungi</taxon>
        <taxon>Fungi incertae sedis</taxon>
        <taxon>Blastocladiomycota</taxon>
        <taxon>Blastocladiomycetes</taxon>
        <taxon>Blastocladiales</taxon>
        <taxon>Blastocladiaceae</taxon>
        <taxon>Allomyces</taxon>
    </lineage>
</organism>
<dbReference type="PROSITE" id="PS50157">
    <property type="entry name" value="ZINC_FINGER_C2H2_2"/>
    <property type="match status" value="1"/>
</dbReference>
<dbReference type="PROSITE" id="PS00028">
    <property type="entry name" value="ZINC_FINGER_C2H2_1"/>
    <property type="match status" value="1"/>
</dbReference>
<evidence type="ECO:0000259" key="3">
    <source>
        <dbReference type="PROSITE" id="PS50157"/>
    </source>
</evidence>
<reference evidence="4 5" key="1">
    <citation type="submission" date="2009-11" db="EMBL/GenBank/DDBJ databases">
        <title>Annotation of Allomyces macrogynus ATCC 38327.</title>
        <authorList>
            <consortium name="The Broad Institute Genome Sequencing Platform"/>
            <person name="Russ C."/>
            <person name="Cuomo C."/>
            <person name="Burger G."/>
            <person name="Gray M.W."/>
            <person name="Holland P.W.H."/>
            <person name="King N."/>
            <person name="Lang F.B.F."/>
            <person name="Roger A.J."/>
            <person name="Ruiz-Trillo I."/>
            <person name="Young S.K."/>
            <person name="Zeng Q."/>
            <person name="Gargeya S."/>
            <person name="Fitzgerald M."/>
            <person name="Haas B."/>
            <person name="Abouelleil A."/>
            <person name="Alvarado L."/>
            <person name="Arachchi H.M."/>
            <person name="Berlin A."/>
            <person name="Chapman S.B."/>
            <person name="Gearin G."/>
            <person name="Goldberg J."/>
            <person name="Griggs A."/>
            <person name="Gujja S."/>
            <person name="Hansen M."/>
            <person name="Heiman D."/>
            <person name="Howarth C."/>
            <person name="Larimer J."/>
            <person name="Lui A."/>
            <person name="MacDonald P.J.P."/>
            <person name="McCowen C."/>
            <person name="Montmayeur A."/>
            <person name="Murphy C."/>
            <person name="Neiman D."/>
            <person name="Pearson M."/>
            <person name="Priest M."/>
            <person name="Roberts A."/>
            <person name="Saif S."/>
            <person name="Shea T."/>
            <person name="Sisk P."/>
            <person name="Stolte C."/>
            <person name="Sykes S."/>
            <person name="Wortman J."/>
            <person name="Nusbaum C."/>
            <person name="Birren B."/>
        </authorList>
    </citation>
    <scope>NUCLEOTIDE SEQUENCE [LARGE SCALE GENOMIC DNA]</scope>
    <source>
        <strain evidence="4 5">ATCC 38327</strain>
    </source>
</reference>
<gene>
    <name evidence="4" type="ORF">AMAG_11998</name>
</gene>
<accession>A0A0L0SZ12</accession>
<keyword evidence="5" id="KW-1185">Reference proteome</keyword>